<dbReference type="InParanoid" id="A0A5J5FBS9"/>
<comment type="caution">
    <text evidence="2">The sequence shown here is derived from an EMBL/GenBank/DDBJ whole genome shotgun (WGS) entry which is preliminary data.</text>
</comment>
<dbReference type="EMBL" id="VXIS01000003">
    <property type="protein sequence ID" value="KAA8914711.1"/>
    <property type="molecule type" value="Genomic_DNA"/>
</dbReference>
<keyword evidence="3" id="KW-1185">Reference proteome</keyword>
<feature type="compositionally biased region" description="Polar residues" evidence="1">
    <location>
        <begin position="18"/>
        <end position="37"/>
    </location>
</feature>
<evidence type="ECO:0000313" key="3">
    <source>
        <dbReference type="Proteomes" id="UP000326924"/>
    </source>
</evidence>
<dbReference type="AlphaFoldDB" id="A0A5J5FBS9"/>
<protein>
    <submittedName>
        <fullName evidence="2">Uncharacterized protein</fullName>
    </submittedName>
</protein>
<accession>A0A5J5FBS9</accession>
<name>A0A5J5FBS9_9PEZI</name>
<proteinExistence type="predicted"/>
<evidence type="ECO:0000313" key="2">
    <source>
        <dbReference type="EMBL" id="KAA8914711.1"/>
    </source>
</evidence>
<organism evidence="2 3">
    <name type="scientific">Sphaerosporella brunnea</name>
    <dbReference type="NCBI Taxonomy" id="1250544"/>
    <lineage>
        <taxon>Eukaryota</taxon>
        <taxon>Fungi</taxon>
        <taxon>Dikarya</taxon>
        <taxon>Ascomycota</taxon>
        <taxon>Pezizomycotina</taxon>
        <taxon>Pezizomycetes</taxon>
        <taxon>Pezizales</taxon>
        <taxon>Pyronemataceae</taxon>
        <taxon>Sphaerosporella</taxon>
    </lineage>
</organism>
<evidence type="ECO:0000256" key="1">
    <source>
        <dbReference type="SAM" id="MobiDB-lite"/>
    </source>
</evidence>
<dbReference type="Proteomes" id="UP000326924">
    <property type="component" value="Unassembled WGS sequence"/>
</dbReference>
<sequence length="261" mass="29596">MRSGHEESSEPIQVPEDIQNSARTPSTASTLRTTRTPGTRFMRVKKMFEVSLNVDPAEEKGSMKATAMVKAPKAADNFEQLPVGKSNLAVDKNLVQIDDACERKWGWHYGGNTVKTTTEKIENVARFVKPHQKMDTRHRSGYQQWMDEEKNKQFSGASGPDTRSGIYNRGINGEMCHCNTQARLTKNQDGTGRYNRTLIRNLQAWCGNITKTIDAYFVGVDRTLRDEYRHKFAILKTAGDRLAAQTCKDEVFAYQTLFIHL</sequence>
<gene>
    <name evidence="2" type="ORF">FN846DRAFT_885715</name>
</gene>
<reference evidence="2 3" key="1">
    <citation type="submission" date="2019-09" db="EMBL/GenBank/DDBJ databases">
        <title>Draft genome of the ectomycorrhizal ascomycete Sphaerosporella brunnea.</title>
        <authorList>
            <consortium name="DOE Joint Genome Institute"/>
            <person name="Benucci G.M."/>
            <person name="Marozzi G."/>
            <person name="Antonielli L."/>
            <person name="Sanchez S."/>
            <person name="Marco P."/>
            <person name="Wang X."/>
            <person name="Falini L.B."/>
            <person name="Barry K."/>
            <person name="Haridas S."/>
            <person name="Lipzen A."/>
            <person name="Labutti K."/>
            <person name="Grigoriev I.V."/>
            <person name="Murat C."/>
            <person name="Martin F."/>
            <person name="Albertini E."/>
            <person name="Donnini D."/>
            <person name="Bonito G."/>
        </authorList>
    </citation>
    <scope>NUCLEOTIDE SEQUENCE [LARGE SCALE GENOMIC DNA]</scope>
    <source>
        <strain evidence="2 3">Sb_GMNB300</strain>
    </source>
</reference>
<feature type="region of interest" description="Disordered" evidence="1">
    <location>
        <begin position="1"/>
        <end position="37"/>
    </location>
</feature>